<gene>
    <name evidence="10" type="ORF">Xsto_01279</name>
</gene>
<dbReference type="GO" id="GO:0015658">
    <property type="term" value="F:branched-chain amino acid transmembrane transporter activity"/>
    <property type="evidence" value="ECO:0007669"/>
    <property type="project" value="UniProtKB-UniRule"/>
</dbReference>
<keyword evidence="5" id="KW-0812">Transmembrane</keyword>
<organism evidence="10 11">
    <name type="scientific">Xenorhabdus stockiae</name>
    <dbReference type="NCBI Taxonomy" id="351614"/>
    <lineage>
        <taxon>Bacteria</taxon>
        <taxon>Pseudomonadati</taxon>
        <taxon>Pseudomonadota</taxon>
        <taxon>Gammaproteobacteria</taxon>
        <taxon>Enterobacterales</taxon>
        <taxon>Morganellaceae</taxon>
        <taxon>Xenorhabdus</taxon>
    </lineage>
</organism>
<evidence type="ECO:0000256" key="3">
    <source>
        <dbReference type="ARBA" id="ARBA00022448"/>
    </source>
</evidence>
<evidence type="ECO:0000313" key="10">
    <source>
        <dbReference type="EMBL" id="PHM66347.1"/>
    </source>
</evidence>
<dbReference type="RefSeq" id="WP_099124412.1">
    <property type="nucleotide sequence ID" value="NZ_CAWNRH010000170.1"/>
</dbReference>
<sequence length="68" mass="7249">MTYCLSSKDIWAFGFMTFASSRGAEDTISPSMVNLKASERVWNADAALLLTAVELDTCAGTVSVRGLA</sequence>
<keyword evidence="8" id="KW-0472">Membrane</keyword>
<protein>
    <recommendedName>
        <fullName evidence="9">Branched-chain amino acid transport system carrier protein</fullName>
    </recommendedName>
</protein>
<keyword evidence="7" id="KW-1133">Transmembrane helix</keyword>
<comment type="caution">
    <text evidence="10">The sequence shown here is derived from an EMBL/GenBank/DDBJ whole genome shotgun (WGS) entry which is preliminary data.</text>
</comment>
<keyword evidence="3 9" id="KW-0813">Transport</keyword>
<evidence type="ECO:0000256" key="9">
    <source>
        <dbReference type="RuleBase" id="RU362122"/>
    </source>
</evidence>
<dbReference type="GO" id="GO:0005886">
    <property type="term" value="C:plasma membrane"/>
    <property type="evidence" value="ECO:0007669"/>
    <property type="project" value="UniProtKB-SubCell"/>
</dbReference>
<evidence type="ECO:0000256" key="6">
    <source>
        <dbReference type="ARBA" id="ARBA00022970"/>
    </source>
</evidence>
<evidence type="ECO:0000256" key="1">
    <source>
        <dbReference type="ARBA" id="ARBA00004651"/>
    </source>
</evidence>
<dbReference type="EMBL" id="NJAJ01000009">
    <property type="protein sequence ID" value="PHM66347.1"/>
    <property type="molecule type" value="Genomic_DNA"/>
</dbReference>
<dbReference type="GO" id="GO:0006865">
    <property type="term" value="P:amino acid transport"/>
    <property type="evidence" value="ECO:0007669"/>
    <property type="project" value="UniProtKB-KW"/>
</dbReference>
<keyword evidence="6 9" id="KW-0029">Amino-acid transport</keyword>
<evidence type="ECO:0000256" key="7">
    <source>
        <dbReference type="ARBA" id="ARBA00022989"/>
    </source>
</evidence>
<proteinExistence type="inferred from homology"/>
<evidence type="ECO:0000256" key="5">
    <source>
        <dbReference type="ARBA" id="ARBA00022692"/>
    </source>
</evidence>
<dbReference type="Pfam" id="PF05525">
    <property type="entry name" value="Branch_AA_trans"/>
    <property type="match status" value="1"/>
</dbReference>
<evidence type="ECO:0000313" key="11">
    <source>
        <dbReference type="Proteomes" id="UP000222366"/>
    </source>
</evidence>
<keyword evidence="11" id="KW-1185">Reference proteome</keyword>
<accession>A0A2D0KT16</accession>
<name>A0A2D0KT16_9GAMM</name>
<evidence type="ECO:0000256" key="4">
    <source>
        <dbReference type="ARBA" id="ARBA00022475"/>
    </source>
</evidence>
<comment type="function">
    <text evidence="9">Component of the transport system for branched-chain amino acids.</text>
</comment>
<dbReference type="Proteomes" id="UP000222366">
    <property type="component" value="Unassembled WGS sequence"/>
</dbReference>
<evidence type="ECO:0000256" key="8">
    <source>
        <dbReference type="ARBA" id="ARBA00023136"/>
    </source>
</evidence>
<reference evidence="10 11" key="1">
    <citation type="journal article" date="2017" name="Nat. Microbiol.">
        <title>Natural product diversity associated with the nematode symbionts Photorhabdus and Xenorhabdus.</title>
        <authorList>
            <person name="Tobias N.J."/>
            <person name="Wolff H."/>
            <person name="Djahanschiri B."/>
            <person name="Grundmann F."/>
            <person name="Kronenwerth M."/>
            <person name="Shi Y.M."/>
            <person name="Simonyi S."/>
            <person name="Grun P."/>
            <person name="Shapiro-Ilan D."/>
            <person name="Pidot S.J."/>
            <person name="Stinear T.P."/>
            <person name="Ebersberger I."/>
            <person name="Bode H.B."/>
        </authorList>
    </citation>
    <scope>NUCLEOTIDE SEQUENCE [LARGE SCALE GENOMIC DNA]</scope>
    <source>
        <strain evidence="10 11">DSM 17904</strain>
    </source>
</reference>
<comment type="similarity">
    <text evidence="2 9">Belongs to the branched chain amino acid transporter family.</text>
</comment>
<dbReference type="AlphaFoldDB" id="A0A2D0KT16"/>
<evidence type="ECO:0000256" key="2">
    <source>
        <dbReference type="ARBA" id="ARBA00008540"/>
    </source>
</evidence>
<dbReference type="InterPro" id="IPR004685">
    <property type="entry name" value="Brnchd-chn_aa_trnsp_Livcs"/>
</dbReference>
<keyword evidence="4" id="KW-1003">Cell membrane</keyword>
<comment type="subcellular location">
    <subcellularLocation>
        <location evidence="9">Cell inner membrane</location>
        <topology evidence="9">Multi-pass membrane protein</topology>
    </subcellularLocation>
    <subcellularLocation>
        <location evidence="1">Cell membrane</location>
        <topology evidence="1">Multi-pass membrane protein</topology>
    </subcellularLocation>
</comment>